<evidence type="ECO:0000259" key="1">
    <source>
        <dbReference type="Pfam" id="PF08241"/>
    </source>
</evidence>
<dbReference type="OMA" id="YWNIEPN"/>
<dbReference type="EMBL" id="KB306898">
    <property type="protein sequence ID" value="ELT99391.1"/>
    <property type="molecule type" value="Genomic_DNA"/>
</dbReference>
<accession>R7U6V6</accession>
<dbReference type="EMBL" id="AMQN01010053">
    <property type="status" value="NOT_ANNOTATED_CDS"/>
    <property type="molecule type" value="Genomic_DNA"/>
</dbReference>
<dbReference type="Gene3D" id="3.40.50.150">
    <property type="entry name" value="Vaccinia Virus protein VP39"/>
    <property type="match status" value="1"/>
</dbReference>
<dbReference type="SUPFAM" id="SSF53335">
    <property type="entry name" value="S-adenosyl-L-methionine-dependent methyltransferases"/>
    <property type="match status" value="1"/>
</dbReference>
<dbReference type="OrthoDB" id="416496at2759"/>
<dbReference type="GO" id="GO:0008757">
    <property type="term" value="F:S-adenosylmethionine-dependent methyltransferase activity"/>
    <property type="evidence" value="ECO:0007669"/>
    <property type="project" value="InterPro"/>
</dbReference>
<dbReference type="STRING" id="283909.R7U6V6"/>
<protein>
    <recommendedName>
        <fullName evidence="1">Methyltransferase type 11 domain-containing protein</fullName>
    </recommendedName>
</protein>
<evidence type="ECO:0000313" key="4">
    <source>
        <dbReference type="Proteomes" id="UP000014760"/>
    </source>
</evidence>
<reference evidence="2 4" key="2">
    <citation type="journal article" date="2013" name="Nature">
        <title>Insights into bilaterian evolution from three spiralian genomes.</title>
        <authorList>
            <person name="Simakov O."/>
            <person name="Marletaz F."/>
            <person name="Cho S.J."/>
            <person name="Edsinger-Gonzales E."/>
            <person name="Havlak P."/>
            <person name="Hellsten U."/>
            <person name="Kuo D.H."/>
            <person name="Larsson T."/>
            <person name="Lv J."/>
            <person name="Arendt D."/>
            <person name="Savage R."/>
            <person name="Osoegawa K."/>
            <person name="de Jong P."/>
            <person name="Grimwood J."/>
            <person name="Chapman J.A."/>
            <person name="Shapiro H."/>
            <person name="Aerts A."/>
            <person name="Otillar R.P."/>
            <person name="Terry A.Y."/>
            <person name="Boore J.L."/>
            <person name="Grigoriev I.V."/>
            <person name="Lindberg D.R."/>
            <person name="Seaver E.C."/>
            <person name="Weisblat D.A."/>
            <person name="Putnam N.H."/>
            <person name="Rokhsar D.S."/>
        </authorList>
    </citation>
    <scope>NUCLEOTIDE SEQUENCE</scope>
    <source>
        <strain evidence="2 4">I ESC-2004</strain>
    </source>
</reference>
<organism evidence="2">
    <name type="scientific">Capitella teleta</name>
    <name type="common">Polychaete worm</name>
    <dbReference type="NCBI Taxonomy" id="283909"/>
    <lineage>
        <taxon>Eukaryota</taxon>
        <taxon>Metazoa</taxon>
        <taxon>Spiralia</taxon>
        <taxon>Lophotrochozoa</taxon>
        <taxon>Annelida</taxon>
        <taxon>Polychaeta</taxon>
        <taxon>Sedentaria</taxon>
        <taxon>Scolecida</taxon>
        <taxon>Capitellidae</taxon>
        <taxon>Capitella</taxon>
    </lineage>
</organism>
<dbReference type="PANTHER" id="PTHR45036:SF1">
    <property type="entry name" value="METHYLTRANSFERASE LIKE 7A"/>
    <property type="match status" value="1"/>
</dbReference>
<dbReference type="InterPro" id="IPR013216">
    <property type="entry name" value="Methyltransf_11"/>
</dbReference>
<dbReference type="InterPro" id="IPR029063">
    <property type="entry name" value="SAM-dependent_MTases_sf"/>
</dbReference>
<dbReference type="CDD" id="cd02440">
    <property type="entry name" value="AdoMet_MTases"/>
    <property type="match status" value="1"/>
</dbReference>
<dbReference type="EnsemblMetazoa" id="CapteT46529">
    <property type="protein sequence ID" value="CapteP46529"/>
    <property type="gene ID" value="CapteG46529"/>
</dbReference>
<reference evidence="3" key="3">
    <citation type="submission" date="2015-06" db="UniProtKB">
        <authorList>
            <consortium name="EnsemblMetazoa"/>
        </authorList>
    </citation>
    <scope>IDENTIFICATION</scope>
</reference>
<feature type="domain" description="Methyltransferase type 11" evidence="1">
    <location>
        <begin position="45"/>
        <end position="140"/>
    </location>
</feature>
<dbReference type="HOGENOM" id="CLU_037990_7_2_1"/>
<feature type="non-terminal residue" evidence="2">
    <location>
        <position position="1"/>
    </location>
</feature>
<evidence type="ECO:0000313" key="3">
    <source>
        <dbReference type="EnsemblMetazoa" id="CapteP46529"/>
    </source>
</evidence>
<dbReference type="PANTHER" id="PTHR45036">
    <property type="entry name" value="METHYLTRANSFERASE LIKE 7B"/>
    <property type="match status" value="1"/>
</dbReference>
<dbReference type="InterPro" id="IPR052356">
    <property type="entry name" value="Thiol_S-MT"/>
</dbReference>
<feature type="non-terminal residue" evidence="2">
    <location>
        <position position="193"/>
    </location>
</feature>
<keyword evidence="4" id="KW-1185">Reference proteome</keyword>
<gene>
    <name evidence="2" type="ORF">CAPTEDRAFT_46529</name>
</gene>
<dbReference type="Pfam" id="PF08241">
    <property type="entry name" value="Methyltransf_11"/>
    <property type="match status" value="1"/>
</dbReference>
<name>R7U6V6_CAPTE</name>
<reference evidence="4" key="1">
    <citation type="submission" date="2012-12" db="EMBL/GenBank/DDBJ databases">
        <authorList>
            <person name="Hellsten U."/>
            <person name="Grimwood J."/>
            <person name="Chapman J.A."/>
            <person name="Shapiro H."/>
            <person name="Aerts A."/>
            <person name="Otillar R.P."/>
            <person name="Terry A.Y."/>
            <person name="Boore J.L."/>
            <person name="Simakov O."/>
            <person name="Marletaz F."/>
            <person name="Cho S.-J."/>
            <person name="Edsinger-Gonzales E."/>
            <person name="Havlak P."/>
            <person name="Kuo D.-H."/>
            <person name="Larsson T."/>
            <person name="Lv J."/>
            <person name="Arendt D."/>
            <person name="Savage R."/>
            <person name="Osoegawa K."/>
            <person name="de Jong P."/>
            <person name="Lindberg D.R."/>
            <person name="Seaver E.C."/>
            <person name="Weisblat D.A."/>
            <person name="Putnam N.H."/>
            <person name="Grigoriev I.V."/>
            <person name="Rokhsar D.S."/>
        </authorList>
    </citation>
    <scope>NUCLEOTIDE SEQUENCE</scope>
    <source>
        <strain evidence="4">I ESC-2004</strain>
    </source>
</reference>
<proteinExistence type="predicted"/>
<dbReference type="EMBL" id="AMQN01010052">
    <property type="status" value="NOT_ANNOTATED_CDS"/>
    <property type="molecule type" value="Genomic_DNA"/>
</dbReference>
<dbReference type="AlphaFoldDB" id="R7U6V6"/>
<evidence type="ECO:0000313" key="2">
    <source>
        <dbReference type="EMBL" id="ELT99391.1"/>
    </source>
</evidence>
<sequence length="193" mass="22066">CQKLLNKFINNYTDCINEYLGDKKRALIEGAMSDFISTNRRCVLLDVGAGKGANFAFLPPNTDVICLEPDPLMISELERNVMNYPRLQMKDVICAYAEDMSQIETESVDFVVATYILCTVDDAKRSLAEIHRVLKKGGKYMYMEHVGAKEGTWIKAQQSLITPIWKHLFCRLDGETRDLIKETGFSRQNDEHF</sequence>
<dbReference type="Proteomes" id="UP000014760">
    <property type="component" value="Unassembled WGS sequence"/>
</dbReference>